<evidence type="ECO:0000256" key="1">
    <source>
        <dbReference type="SAM" id="MobiDB-lite"/>
    </source>
</evidence>
<dbReference type="AlphaFoldDB" id="A0A9Q1JWU2"/>
<evidence type="ECO:0000313" key="3">
    <source>
        <dbReference type="Proteomes" id="UP001153076"/>
    </source>
</evidence>
<proteinExistence type="predicted"/>
<organism evidence="2 3">
    <name type="scientific">Carnegiea gigantea</name>
    <dbReference type="NCBI Taxonomy" id="171969"/>
    <lineage>
        <taxon>Eukaryota</taxon>
        <taxon>Viridiplantae</taxon>
        <taxon>Streptophyta</taxon>
        <taxon>Embryophyta</taxon>
        <taxon>Tracheophyta</taxon>
        <taxon>Spermatophyta</taxon>
        <taxon>Magnoliopsida</taxon>
        <taxon>eudicotyledons</taxon>
        <taxon>Gunneridae</taxon>
        <taxon>Pentapetalae</taxon>
        <taxon>Caryophyllales</taxon>
        <taxon>Cactineae</taxon>
        <taxon>Cactaceae</taxon>
        <taxon>Cactoideae</taxon>
        <taxon>Echinocereeae</taxon>
        <taxon>Carnegiea</taxon>
    </lineage>
</organism>
<keyword evidence="3" id="KW-1185">Reference proteome</keyword>
<sequence>MESSDKNKGTESLNDIMYRRLKNRERQRRYRERKRLQADAGKSLAISSVSDPSEWQIVPLPNNGMTEQVVTRVHCTRDWKKDARRVHAVKQEAASNALTSNGHSLTGENLMAHSSDKWEAEQDVKSEVPSAKNAQLDNSGKLKSKPGRRAWKAEARNKKHFLSRIWLFTTQAETDSNEETQGKIGMELLIDDTMWGNKTDVVCLYLEKTCGWLN</sequence>
<dbReference type="EMBL" id="JAKOGI010000611">
    <property type="protein sequence ID" value="KAJ8432363.1"/>
    <property type="molecule type" value="Genomic_DNA"/>
</dbReference>
<gene>
    <name evidence="2" type="ORF">Cgig2_014982</name>
</gene>
<feature type="region of interest" description="Disordered" evidence="1">
    <location>
        <begin position="114"/>
        <end position="150"/>
    </location>
</feature>
<comment type="caution">
    <text evidence="2">The sequence shown here is derived from an EMBL/GenBank/DDBJ whole genome shotgun (WGS) entry which is preliminary data.</text>
</comment>
<name>A0A9Q1JWU2_9CARY</name>
<protein>
    <submittedName>
        <fullName evidence="2">Uncharacterized protein</fullName>
    </submittedName>
</protein>
<accession>A0A9Q1JWU2</accession>
<dbReference type="OrthoDB" id="763417at2759"/>
<dbReference type="Proteomes" id="UP001153076">
    <property type="component" value="Unassembled WGS sequence"/>
</dbReference>
<evidence type="ECO:0000313" key="2">
    <source>
        <dbReference type="EMBL" id="KAJ8432363.1"/>
    </source>
</evidence>
<reference evidence="2" key="1">
    <citation type="submission" date="2022-04" db="EMBL/GenBank/DDBJ databases">
        <title>Carnegiea gigantea Genome sequencing and assembly v2.</title>
        <authorList>
            <person name="Copetti D."/>
            <person name="Sanderson M.J."/>
            <person name="Burquez A."/>
            <person name="Wojciechowski M.F."/>
        </authorList>
    </citation>
    <scope>NUCLEOTIDE SEQUENCE</scope>
    <source>
        <strain evidence="2">SGP5-SGP5p</strain>
        <tissue evidence="2">Aerial part</tissue>
    </source>
</reference>
<feature type="compositionally biased region" description="Basic and acidic residues" evidence="1">
    <location>
        <begin position="114"/>
        <end position="126"/>
    </location>
</feature>